<dbReference type="STRING" id="337451.A0A3S3NLJ4"/>
<dbReference type="EMBL" id="QPKB01000013">
    <property type="protein sequence ID" value="RWR97540.1"/>
    <property type="molecule type" value="Genomic_DNA"/>
</dbReference>
<comment type="caution">
    <text evidence="1">The sequence shown here is derived from an EMBL/GenBank/DDBJ whole genome shotgun (WGS) entry which is preliminary data.</text>
</comment>
<protein>
    <recommendedName>
        <fullName evidence="3">J domain-containing protein</fullName>
    </recommendedName>
</protein>
<organism evidence="1 2">
    <name type="scientific">Cinnamomum micranthum f. kanehirae</name>
    <dbReference type="NCBI Taxonomy" id="337451"/>
    <lineage>
        <taxon>Eukaryota</taxon>
        <taxon>Viridiplantae</taxon>
        <taxon>Streptophyta</taxon>
        <taxon>Embryophyta</taxon>
        <taxon>Tracheophyta</taxon>
        <taxon>Spermatophyta</taxon>
        <taxon>Magnoliopsida</taxon>
        <taxon>Magnoliidae</taxon>
        <taxon>Laurales</taxon>
        <taxon>Lauraceae</taxon>
        <taxon>Cinnamomum</taxon>
    </lineage>
</organism>
<name>A0A3S3NLJ4_9MAGN</name>
<evidence type="ECO:0008006" key="3">
    <source>
        <dbReference type="Google" id="ProtNLM"/>
    </source>
</evidence>
<dbReference type="InterPro" id="IPR001623">
    <property type="entry name" value="DnaJ_domain"/>
</dbReference>
<proteinExistence type="predicted"/>
<dbReference type="AlphaFoldDB" id="A0A3S3NLJ4"/>
<evidence type="ECO:0000313" key="2">
    <source>
        <dbReference type="Proteomes" id="UP000283530"/>
    </source>
</evidence>
<sequence>MSHPDKNSNNPDAPELFKEAAYSYSALADAENEDSMTMQDLRFSVLLPISSMMFDMGGPEKKCLPHFYSMYIFLFPYLFIGNLSHNNCNLVTKTHPQLVNRHKQEEPFNKGPWFYMNNEFQPLIAVRLIWYTSCISSSF</sequence>
<accession>A0A3S3NLJ4</accession>
<keyword evidence="2" id="KW-1185">Reference proteome</keyword>
<evidence type="ECO:0000313" key="1">
    <source>
        <dbReference type="EMBL" id="RWR97540.1"/>
    </source>
</evidence>
<dbReference type="CDD" id="cd06257">
    <property type="entry name" value="DnaJ"/>
    <property type="match status" value="1"/>
</dbReference>
<gene>
    <name evidence="1" type="ORF">CKAN_02697800</name>
</gene>
<reference evidence="1 2" key="1">
    <citation type="journal article" date="2019" name="Nat. Plants">
        <title>Stout camphor tree genome fills gaps in understanding of flowering plant genome evolution.</title>
        <authorList>
            <person name="Chaw S.M."/>
            <person name="Liu Y.C."/>
            <person name="Wu Y.W."/>
            <person name="Wang H.Y."/>
            <person name="Lin C.I."/>
            <person name="Wu C.S."/>
            <person name="Ke H.M."/>
            <person name="Chang L.Y."/>
            <person name="Hsu C.Y."/>
            <person name="Yang H.T."/>
            <person name="Sudianto E."/>
            <person name="Hsu M.H."/>
            <person name="Wu K.P."/>
            <person name="Wang L.N."/>
            <person name="Leebens-Mack J.H."/>
            <person name="Tsai I.J."/>
        </authorList>
    </citation>
    <scope>NUCLEOTIDE SEQUENCE [LARGE SCALE GENOMIC DNA]</scope>
    <source>
        <strain evidence="2">cv. Chaw 1501</strain>
        <tissue evidence="1">Young leaves</tissue>
    </source>
</reference>
<dbReference type="Proteomes" id="UP000283530">
    <property type="component" value="Unassembled WGS sequence"/>
</dbReference>